<sequence length="622" mass="65572">MRSFSTIGAALLPLAAAVGAVELKVDDEASLKAAISQYANGLMSYYSANASGLPAEEVGYIPKPHYWWESGALWGAMVEYTNIVGDDSYVKTIQQGLTANYGPENNFILDYKRDQTGNDDQAFWCLATMSAAEYGFPEPADAPATYLEVSKNCFNNIVARWDETSCGGGLKWQIYPENDYGYNYKNSISNGATFALGARLARFTGNQTYADWAEKIYDWEKKVGLIGDSFEVFDGTDDKSNCKEVADKTEWTYNNAMMIHGSAFMASYTKDDKWTQRTEGFLSRAAIFFNNPKQVKDVMFEVCENSVGGKNCNLDQQSFKAYLGRWMAKTAILVPSTKDQITTYLTKSASAAAKSCTGDAGACGSRWYQDFDGETGVGQQMSAMEVTQACLMIQQGTLPGTGGESSEPSKPSSSAAPKSSSTAAPESSDVSKSTATPPKTSNAPKSEDAPESSKAPKSSEAAPPASEASAGYPTSAPVANVSSSQSDTASVPTDIPQLSYSAGLYAPIETPAPTSTPTSKPGGQFGEVKNSTAHACTCTGKKTTTVYVNPPTEATPPPAAPPAPPANNTTPTIVPTGALPPSPPPPANSSAVEVFPGAASNLKMGASTVFAAAGLAVLAVLL</sequence>
<dbReference type="Proteomes" id="UP001140513">
    <property type="component" value="Unassembled WGS sequence"/>
</dbReference>
<protein>
    <recommendedName>
        <fullName evidence="4">mannan endo-1,6-alpha-mannosidase</fullName>
        <ecNumber evidence="4">3.2.1.101</ecNumber>
    </recommendedName>
</protein>
<name>A0A9W9CFM3_9PLEO</name>
<keyword evidence="5 11" id="KW-0732">Signal</keyword>
<feature type="compositionally biased region" description="Polar residues" evidence="10">
    <location>
        <begin position="480"/>
        <end position="500"/>
    </location>
</feature>
<dbReference type="AlphaFoldDB" id="A0A9W9CFM3"/>
<keyword evidence="7" id="KW-0472">Membrane</keyword>
<feature type="compositionally biased region" description="Pro residues" evidence="10">
    <location>
        <begin position="553"/>
        <end position="565"/>
    </location>
</feature>
<feature type="region of interest" description="Disordered" evidence="10">
    <location>
        <begin position="548"/>
        <end position="590"/>
    </location>
</feature>
<feature type="compositionally biased region" description="Polar residues" evidence="10">
    <location>
        <begin position="430"/>
        <end position="444"/>
    </location>
</feature>
<dbReference type="GeneID" id="80904684"/>
<feature type="signal peptide" evidence="11">
    <location>
        <begin position="1"/>
        <end position="20"/>
    </location>
</feature>
<feature type="compositionally biased region" description="Low complexity" evidence="10">
    <location>
        <begin position="452"/>
        <end position="470"/>
    </location>
</feature>
<keyword evidence="13" id="KW-1185">Reference proteome</keyword>
<dbReference type="PANTHER" id="PTHR12145">
    <property type="entry name" value="MANNAN ENDO-1,6-ALPHA-MANNOSIDASE DCW1"/>
    <property type="match status" value="1"/>
</dbReference>
<proteinExistence type="inferred from homology"/>
<evidence type="ECO:0000256" key="7">
    <source>
        <dbReference type="ARBA" id="ARBA00023136"/>
    </source>
</evidence>
<comment type="catalytic activity">
    <reaction evidence="1">
        <text>Random hydrolysis of (1-&gt;6)-alpha-D-mannosidic linkages in unbranched (1-&gt;6)-mannans.</text>
        <dbReference type="EC" id="3.2.1.101"/>
    </reaction>
</comment>
<dbReference type="InterPro" id="IPR014480">
    <property type="entry name" value="Mannan-1_6-alpha_mannosidase"/>
</dbReference>
<evidence type="ECO:0000256" key="1">
    <source>
        <dbReference type="ARBA" id="ARBA00001452"/>
    </source>
</evidence>
<organism evidence="12 13">
    <name type="scientific">Didymosphaeria variabile</name>
    <dbReference type="NCBI Taxonomy" id="1932322"/>
    <lineage>
        <taxon>Eukaryota</taxon>
        <taxon>Fungi</taxon>
        <taxon>Dikarya</taxon>
        <taxon>Ascomycota</taxon>
        <taxon>Pezizomycotina</taxon>
        <taxon>Dothideomycetes</taxon>
        <taxon>Pleosporomycetidae</taxon>
        <taxon>Pleosporales</taxon>
        <taxon>Massarineae</taxon>
        <taxon>Didymosphaeriaceae</taxon>
        <taxon>Didymosphaeria</taxon>
    </lineage>
</organism>
<comment type="subcellular location">
    <subcellularLocation>
        <location evidence="2">Endomembrane system</location>
    </subcellularLocation>
</comment>
<evidence type="ECO:0000256" key="4">
    <source>
        <dbReference type="ARBA" id="ARBA00012350"/>
    </source>
</evidence>
<feature type="compositionally biased region" description="Low complexity" evidence="10">
    <location>
        <begin position="404"/>
        <end position="428"/>
    </location>
</feature>
<evidence type="ECO:0000256" key="9">
    <source>
        <dbReference type="ARBA" id="ARBA00023295"/>
    </source>
</evidence>
<feature type="region of interest" description="Disordered" evidence="10">
    <location>
        <begin position="396"/>
        <end position="528"/>
    </location>
</feature>
<feature type="chain" id="PRO_5040950163" description="mannan endo-1,6-alpha-mannosidase" evidence="11">
    <location>
        <begin position="21"/>
        <end position="622"/>
    </location>
</feature>
<evidence type="ECO:0000256" key="8">
    <source>
        <dbReference type="ARBA" id="ARBA00023180"/>
    </source>
</evidence>
<dbReference type="FunFam" id="1.50.10.20:FF:000006">
    <property type="entry name" value="Mannan endo-1,6-alpha-mannosidase"/>
    <property type="match status" value="1"/>
</dbReference>
<gene>
    <name evidence="12" type="ORF">N0V89_001154</name>
</gene>
<evidence type="ECO:0000256" key="5">
    <source>
        <dbReference type="ARBA" id="ARBA00022729"/>
    </source>
</evidence>
<evidence type="ECO:0000256" key="11">
    <source>
        <dbReference type="SAM" id="SignalP"/>
    </source>
</evidence>
<keyword evidence="9" id="KW-0326">Glycosidase</keyword>
<comment type="similarity">
    <text evidence="3">Belongs to the glycosyl hydrolase 76 family.</text>
</comment>
<dbReference type="PANTHER" id="PTHR12145:SF36">
    <property type="entry name" value="MANNAN ENDO-1,6-ALPHA-MANNOSIDASE DCW1"/>
    <property type="match status" value="1"/>
</dbReference>
<comment type="caution">
    <text evidence="12">The sequence shown here is derived from an EMBL/GenBank/DDBJ whole genome shotgun (WGS) entry which is preliminary data.</text>
</comment>
<evidence type="ECO:0000313" key="12">
    <source>
        <dbReference type="EMBL" id="KAJ4360588.1"/>
    </source>
</evidence>
<evidence type="ECO:0000256" key="2">
    <source>
        <dbReference type="ARBA" id="ARBA00004308"/>
    </source>
</evidence>
<evidence type="ECO:0000256" key="6">
    <source>
        <dbReference type="ARBA" id="ARBA00022801"/>
    </source>
</evidence>
<evidence type="ECO:0000256" key="10">
    <source>
        <dbReference type="SAM" id="MobiDB-lite"/>
    </source>
</evidence>
<dbReference type="EMBL" id="JAPEUX010000001">
    <property type="protein sequence ID" value="KAJ4360588.1"/>
    <property type="molecule type" value="Genomic_DNA"/>
</dbReference>
<dbReference type="Pfam" id="PF03663">
    <property type="entry name" value="Glyco_hydro_76"/>
    <property type="match status" value="1"/>
</dbReference>
<feature type="compositionally biased region" description="Low complexity" evidence="10">
    <location>
        <begin position="511"/>
        <end position="521"/>
    </location>
</feature>
<keyword evidence="6" id="KW-0378">Hydrolase</keyword>
<evidence type="ECO:0000313" key="13">
    <source>
        <dbReference type="Proteomes" id="UP001140513"/>
    </source>
</evidence>
<dbReference type="OrthoDB" id="4187847at2759"/>
<accession>A0A9W9CFM3</accession>
<dbReference type="GO" id="GO:0012505">
    <property type="term" value="C:endomembrane system"/>
    <property type="evidence" value="ECO:0007669"/>
    <property type="project" value="UniProtKB-SubCell"/>
</dbReference>
<dbReference type="GO" id="GO:0008496">
    <property type="term" value="F:mannan endo-1,6-alpha-mannosidase activity"/>
    <property type="evidence" value="ECO:0007669"/>
    <property type="project" value="UniProtKB-EC"/>
</dbReference>
<dbReference type="EC" id="3.2.1.101" evidence="4"/>
<dbReference type="SUPFAM" id="SSF48208">
    <property type="entry name" value="Six-hairpin glycosidases"/>
    <property type="match status" value="1"/>
</dbReference>
<reference evidence="12" key="1">
    <citation type="submission" date="2022-10" db="EMBL/GenBank/DDBJ databases">
        <title>Tapping the CABI collections for fungal endophytes: first genome assemblies for Collariella, Neodidymelliopsis, Ascochyta clinopodiicola, Didymella pomorum, Didymosphaeria variabile, Neocosmospora piperis and Neocucurbitaria cava.</title>
        <authorList>
            <person name="Hill R."/>
        </authorList>
    </citation>
    <scope>NUCLEOTIDE SEQUENCE</scope>
    <source>
        <strain evidence="12">IMI 356815</strain>
    </source>
</reference>
<dbReference type="InterPro" id="IPR008928">
    <property type="entry name" value="6-hairpin_glycosidase_sf"/>
</dbReference>
<dbReference type="InterPro" id="IPR005198">
    <property type="entry name" value="Glyco_hydro_76"/>
</dbReference>
<dbReference type="RefSeq" id="XP_056076790.1">
    <property type="nucleotide sequence ID" value="XM_056209968.1"/>
</dbReference>
<dbReference type="Gene3D" id="1.50.10.20">
    <property type="match status" value="1"/>
</dbReference>
<evidence type="ECO:0000256" key="3">
    <source>
        <dbReference type="ARBA" id="ARBA00009699"/>
    </source>
</evidence>
<dbReference type="GO" id="GO:0016052">
    <property type="term" value="P:carbohydrate catabolic process"/>
    <property type="evidence" value="ECO:0007669"/>
    <property type="project" value="InterPro"/>
</dbReference>
<keyword evidence="8" id="KW-0325">Glycoprotein</keyword>
<feature type="compositionally biased region" description="Pro residues" evidence="10">
    <location>
        <begin position="578"/>
        <end position="587"/>
    </location>
</feature>
<dbReference type="GO" id="GO:0009272">
    <property type="term" value="P:fungal-type cell wall biogenesis"/>
    <property type="evidence" value="ECO:0007669"/>
    <property type="project" value="TreeGrafter"/>
</dbReference>